<feature type="chain" id="PRO_5016644573" description="Cyanovirin-N domain-containing protein" evidence="1">
    <location>
        <begin position="21"/>
        <end position="104"/>
    </location>
</feature>
<name>A0A364MZR7_STELY</name>
<keyword evidence="3" id="KW-1185">Reference proteome</keyword>
<dbReference type="Proteomes" id="UP000249619">
    <property type="component" value="Unassembled WGS sequence"/>
</dbReference>
<dbReference type="OrthoDB" id="3489571at2759"/>
<evidence type="ECO:0008006" key="4">
    <source>
        <dbReference type="Google" id="ProtNLM"/>
    </source>
</evidence>
<evidence type="ECO:0000313" key="2">
    <source>
        <dbReference type="EMBL" id="RAR08029.1"/>
    </source>
</evidence>
<evidence type="ECO:0000256" key="1">
    <source>
        <dbReference type="SAM" id="SignalP"/>
    </source>
</evidence>
<comment type="caution">
    <text evidence="2">The sequence shown here is derived from an EMBL/GenBank/DDBJ whole genome shotgun (WGS) entry which is preliminary data.</text>
</comment>
<dbReference type="EMBL" id="QGDH01000092">
    <property type="protein sequence ID" value="RAR08029.1"/>
    <property type="molecule type" value="Genomic_DNA"/>
</dbReference>
<accession>A0A364MZR7</accession>
<dbReference type="AlphaFoldDB" id="A0A364MZR7"/>
<evidence type="ECO:0000313" key="3">
    <source>
        <dbReference type="Proteomes" id="UP000249619"/>
    </source>
</evidence>
<proteinExistence type="predicted"/>
<feature type="signal peptide" evidence="1">
    <location>
        <begin position="1"/>
        <end position="20"/>
    </location>
</feature>
<sequence length="104" mass="11148">MHFSTALPALVVLLSSFVAADLHFAGVCVDKIGGAQVYNADATQKACNAYLHRNTGSKQWDQCPDCVMKNIGNLNVCHSGDWHIGGDELSYYCKQNGARGSLAS</sequence>
<keyword evidence="1" id="KW-0732">Signal</keyword>
<gene>
    <name evidence="2" type="ORF">DDE83_006201</name>
</gene>
<organism evidence="2 3">
    <name type="scientific">Stemphylium lycopersici</name>
    <name type="common">Tomato gray leaf spot disease fungus</name>
    <name type="synonym">Thyrospora lycopersici</name>
    <dbReference type="NCBI Taxonomy" id="183478"/>
    <lineage>
        <taxon>Eukaryota</taxon>
        <taxon>Fungi</taxon>
        <taxon>Dikarya</taxon>
        <taxon>Ascomycota</taxon>
        <taxon>Pezizomycotina</taxon>
        <taxon>Dothideomycetes</taxon>
        <taxon>Pleosporomycetidae</taxon>
        <taxon>Pleosporales</taxon>
        <taxon>Pleosporineae</taxon>
        <taxon>Pleosporaceae</taxon>
        <taxon>Stemphylium</taxon>
    </lineage>
</organism>
<protein>
    <recommendedName>
        <fullName evidence="4">Cyanovirin-N domain-containing protein</fullName>
    </recommendedName>
</protein>
<reference evidence="3" key="1">
    <citation type="submission" date="2018-05" db="EMBL/GenBank/DDBJ databases">
        <title>Draft genome sequence of Stemphylium lycopersici strain CIDEFI 213.</title>
        <authorList>
            <person name="Medina R."/>
            <person name="Franco M.E.E."/>
            <person name="Lucentini C.G."/>
            <person name="Saparrat M.C.N."/>
            <person name="Balatti P.A."/>
        </authorList>
    </citation>
    <scope>NUCLEOTIDE SEQUENCE [LARGE SCALE GENOMIC DNA]</scope>
    <source>
        <strain evidence="3">CIDEFI 213</strain>
    </source>
</reference>